<proteinExistence type="predicted"/>
<keyword evidence="2" id="KW-1185">Reference proteome</keyword>
<dbReference type="EMBL" id="KJ025957">
    <property type="protein sequence ID" value="AHY25278.1"/>
    <property type="molecule type" value="Genomic_DNA"/>
</dbReference>
<sequence length="108" mass="12439">MSIKYTIDKAGLHAEIMSLGSDEGPYSGWGRFIKTSNQELKNFFDNYLFIEHENYGNGSCFCIGAYSDTADYYWEYAQTPAQYAKLFDALIKDAINNTEMYKGYNNKF</sequence>
<dbReference type="KEGG" id="vg:19484916"/>
<protein>
    <submittedName>
        <fullName evidence="1">Uncharacterized protein</fullName>
    </submittedName>
</protein>
<dbReference type="RefSeq" id="YP_009030074.1">
    <property type="nucleotide sequence ID" value="NC_024121.1"/>
</dbReference>
<dbReference type="OrthoDB" id="36226at10239"/>
<organism evidence="1 2">
    <name type="scientific">Serratia phage PS2</name>
    <dbReference type="NCBI Taxonomy" id="1481112"/>
    <lineage>
        <taxon>Viruses</taxon>
        <taxon>Duplodnaviria</taxon>
        <taxon>Heunggongvirae</taxon>
        <taxon>Uroviricota</taxon>
        <taxon>Caudoviricetes</taxon>
        <taxon>Muldoonvirus</taxon>
        <taxon>Muldoonvirus PS2</taxon>
    </lineage>
</organism>
<accession>A0A023W5G5</accession>
<dbReference type="GeneID" id="19484916"/>
<reference evidence="1 2" key="1">
    <citation type="submission" date="2014-01" db="EMBL/GenBank/DDBJ databases">
        <authorList>
            <person name="Zhang G."/>
            <person name="Jin J."/>
            <person name="Li Z.J."/>
            <person name="Wang S.W."/>
            <person name="Chen S.J."/>
            <person name="Wang S.M."/>
            <person name="Wang X.T."/>
            <person name="Li Y.H."/>
            <person name="Wang J."/>
            <person name="Yang C.K."/>
            <person name="Wang L."/>
        </authorList>
    </citation>
    <scope>NUCLEOTIDE SEQUENCE [LARGE SCALE GENOMIC DNA]</scope>
</reference>
<gene>
    <name evidence="1" type="ORF">PS2_027</name>
</gene>
<dbReference type="Proteomes" id="UP000024445">
    <property type="component" value="Segment"/>
</dbReference>
<evidence type="ECO:0000313" key="2">
    <source>
        <dbReference type="Proteomes" id="UP000024445"/>
    </source>
</evidence>
<name>A0A023W5G5_9CAUD</name>
<evidence type="ECO:0000313" key="1">
    <source>
        <dbReference type="EMBL" id="AHY25278.1"/>
    </source>
</evidence>